<name>A0AAW9ZN83_9XANT</name>
<reference evidence="3" key="1">
    <citation type="journal article" date="2020" name="Syst. Appl. Microbiol.">
        <title>Clarifying the taxonomy of the causal agent of bacterial leaf spot of lettuce through a polyphasic approach reveals that Xanthomonas cynarae Trebaol et al. 2000 emend. Timilsina et al. 2019 is a later heterotypic synonym of Xanthomonas hortorum Vauterin et al. 1995.</title>
        <authorList>
            <person name="Moriniere L."/>
            <person name="Burlet A."/>
            <person name="Rosenthal E.R."/>
            <person name="Nesme X."/>
            <person name="Portier P."/>
            <person name="Bull C.T."/>
            <person name="Lavire C."/>
            <person name="Fischer-Le Saux M."/>
            <person name="Bertolla F."/>
        </authorList>
    </citation>
    <scope>NUCLEOTIDE SEQUENCE [LARGE SCALE GENOMIC DNA]</scope>
    <source>
        <strain evidence="3">CFBP2533</strain>
    </source>
</reference>
<sequence>MRRVPRRWAGKGPAANPQISRPAAKTQIIRSATDRHEVIFSAAPTHQFDIIDSSVHLRHQRLSHTVLS</sequence>
<dbReference type="AlphaFoldDB" id="A0AAW9ZN83"/>
<evidence type="ECO:0000313" key="3">
    <source>
        <dbReference type="Proteomes" id="UP000548771"/>
    </source>
</evidence>
<protein>
    <submittedName>
        <fullName evidence="2">Uncharacterized protein</fullName>
    </submittedName>
</protein>
<dbReference type="EMBL" id="SMDX01000004">
    <property type="protein sequence ID" value="NMI21376.1"/>
    <property type="molecule type" value="Genomic_DNA"/>
</dbReference>
<organism evidence="2 3">
    <name type="scientific">Xanthomonas hortorum pv. pelargonii</name>
    <dbReference type="NCBI Taxonomy" id="453602"/>
    <lineage>
        <taxon>Bacteria</taxon>
        <taxon>Pseudomonadati</taxon>
        <taxon>Pseudomonadota</taxon>
        <taxon>Gammaproteobacteria</taxon>
        <taxon>Lysobacterales</taxon>
        <taxon>Lysobacteraceae</taxon>
        <taxon>Xanthomonas</taxon>
    </lineage>
</organism>
<accession>A0AAW9ZN83</accession>
<evidence type="ECO:0000256" key="1">
    <source>
        <dbReference type="SAM" id="MobiDB-lite"/>
    </source>
</evidence>
<comment type="caution">
    <text evidence="2">The sequence shown here is derived from an EMBL/GenBank/DDBJ whole genome shotgun (WGS) entry which is preliminary data.</text>
</comment>
<feature type="region of interest" description="Disordered" evidence="1">
    <location>
        <begin position="1"/>
        <end position="24"/>
    </location>
</feature>
<gene>
    <name evidence="2" type="ORF">E1J24_05735</name>
</gene>
<proteinExistence type="predicted"/>
<evidence type="ECO:0000313" key="2">
    <source>
        <dbReference type="EMBL" id="NMI21376.1"/>
    </source>
</evidence>
<dbReference type="Proteomes" id="UP000548771">
    <property type="component" value="Unassembled WGS sequence"/>
</dbReference>